<dbReference type="Gene3D" id="2.60.120.620">
    <property type="entry name" value="q2cbj1_9rhob like domain"/>
    <property type="match status" value="1"/>
</dbReference>
<name>A0A1Z4JHP7_LEPBY</name>
<dbReference type="AlphaFoldDB" id="A0A1Z4JHP7"/>
<evidence type="ECO:0000313" key="1">
    <source>
        <dbReference type="EMBL" id="BAY56256.1"/>
    </source>
</evidence>
<organism evidence="1 2">
    <name type="scientific">Leptolyngbya boryana NIES-2135</name>
    <dbReference type="NCBI Taxonomy" id="1973484"/>
    <lineage>
        <taxon>Bacteria</taxon>
        <taxon>Bacillati</taxon>
        <taxon>Cyanobacteriota</taxon>
        <taxon>Cyanophyceae</taxon>
        <taxon>Leptolyngbyales</taxon>
        <taxon>Leptolyngbyaceae</taxon>
        <taxon>Leptolyngbya group</taxon>
        <taxon>Leptolyngbya</taxon>
    </lineage>
</organism>
<reference evidence="1 2" key="1">
    <citation type="submission" date="2017-06" db="EMBL/GenBank/DDBJ databases">
        <title>Genome sequencing of cyanobaciteial culture collection at National Institute for Environmental Studies (NIES).</title>
        <authorList>
            <person name="Hirose Y."/>
            <person name="Shimura Y."/>
            <person name="Fujisawa T."/>
            <person name="Nakamura Y."/>
            <person name="Kawachi M."/>
        </authorList>
    </citation>
    <scope>NUCLEOTIDE SEQUENCE [LARGE SCALE GENOMIC DNA]</scope>
    <source>
        <strain evidence="1 2">NIES-2135</strain>
    </source>
</reference>
<protein>
    <recommendedName>
        <fullName evidence="3">Phytanoyl-CoA dioxygenase</fullName>
    </recommendedName>
</protein>
<dbReference type="SUPFAM" id="SSF51197">
    <property type="entry name" value="Clavaminate synthase-like"/>
    <property type="match status" value="1"/>
</dbReference>
<dbReference type="Proteomes" id="UP000217895">
    <property type="component" value="Chromosome"/>
</dbReference>
<accession>A0A1Z4JHP7</accession>
<sequence>MFLGFYWLRNFYHDAYDYGYELFRGITKNPNWLLMRKLGRFGAVRSLIHRFRSRASVIARFSGESAFPETAPETVVQSLVKDGIYLGLNLPPDLREDIITYAKQYPCYGDRKPEYGFHYTRKREAQQWYHRAFVTAHYFNTVENCPAIERLTQDPTLLSIAAEYLGTEPVLISSQLWWSFATEASLHARRKAAQLFHYDLDDYRFIKFFFYLTNVDSLTGAHACIQGTHRRKRFAHEWVRKRFRDSEIVETYGIDKLVTVCGNAGFGFAEDTLCFHKGMPPIRHDRLMLQIEFATHDYKMQSDQVDPQSLYVYSAYLKSDRALDRIVD</sequence>
<evidence type="ECO:0000313" key="2">
    <source>
        <dbReference type="Proteomes" id="UP000217895"/>
    </source>
</evidence>
<proteinExistence type="predicted"/>
<keyword evidence="2" id="KW-1185">Reference proteome</keyword>
<gene>
    <name evidence="1" type="ORF">NIES2135_30860</name>
</gene>
<evidence type="ECO:0008006" key="3">
    <source>
        <dbReference type="Google" id="ProtNLM"/>
    </source>
</evidence>
<dbReference type="EMBL" id="AP018203">
    <property type="protein sequence ID" value="BAY56256.1"/>
    <property type="molecule type" value="Genomic_DNA"/>
</dbReference>